<evidence type="ECO:0000313" key="2">
    <source>
        <dbReference type="EMBL" id="QIX00848.1"/>
    </source>
</evidence>
<reference evidence="2 3" key="1">
    <citation type="journal article" date="2016" name="Sci. Rep.">
        <title>Peltaster fructicola genome reveals evolution from an invasive phytopathogen to an ectophytic parasite.</title>
        <authorList>
            <person name="Xu C."/>
            <person name="Chen H."/>
            <person name="Gleason M.L."/>
            <person name="Xu J.R."/>
            <person name="Liu H."/>
            <person name="Zhang R."/>
            <person name="Sun G."/>
        </authorList>
    </citation>
    <scope>NUCLEOTIDE SEQUENCE [LARGE SCALE GENOMIC DNA]</scope>
    <source>
        <strain evidence="2 3">LNHT1506</strain>
    </source>
</reference>
<gene>
    <name evidence="2" type="ORF">AMS68_006365</name>
</gene>
<dbReference type="AlphaFoldDB" id="A0A6H0Y1W7"/>
<dbReference type="OrthoDB" id="5379420at2759"/>
<evidence type="ECO:0000313" key="3">
    <source>
        <dbReference type="Proteomes" id="UP000503462"/>
    </source>
</evidence>
<evidence type="ECO:0000256" key="1">
    <source>
        <dbReference type="SAM" id="MobiDB-lite"/>
    </source>
</evidence>
<name>A0A6H0Y1W7_9PEZI</name>
<feature type="region of interest" description="Disordered" evidence="1">
    <location>
        <begin position="341"/>
        <end position="364"/>
    </location>
</feature>
<keyword evidence="3" id="KW-1185">Reference proteome</keyword>
<proteinExistence type="predicted"/>
<dbReference type="EMBL" id="CP051142">
    <property type="protein sequence ID" value="QIX00848.1"/>
    <property type="molecule type" value="Genomic_DNA"/>
</dbReference>
<organism evidence="2 3">
    <name type="scientific">Peltaster fructicola</name>
    <dbReference type="NCBI Taxonomy" id="286661"/>
    <lineage>
        <taxon>Eukaryota</taxon>
        <taxon>Fungi</taxon>
        <taxon>Dikarya</taxon>
        <taxon>Ascomycota</taxon>
        <taxon>Pezizomycotina</taxon>
        <taxon>Dothideomycetes</taxon>
        <taxon>Dothideomycetes incertae sedis</taxon>
        <taxon>Peltaster</taxon>
    </lineage>
</organism>
<accession>A0A6H0Y1W7</accession>
<sequence>MKEHRRQQIDLFPAAIRIWYSSGAHKDLGVDHRDLEHMSDFIQAFLRAMPEPKAIRTAQWTASGLEALTALQREHGMSVERMRVCWYILLAIPGRAYVDYARMLAALLSALGDTNSTVVLLDTALRGQKLRGDNKGLKGPIALQVRQDLQKMIRPNDDSMFELRVLEAKLLLADGRANDAIDMFEKALPAAMAASTQKLNSRVVDPWFGPAVPRSDAFGLLTPWNDLMDIYYKKRRTAESTQRSDNEPMSRAIDAGLECDSALSHWYAAKRADWEYRLREMQGYRDESADLTRDPRDKERIGKPSTWLYHMTKAAASGLPDACVELGKFYGFTRWPFLDDEPATDTKPTPLDRYPEAPSHGEQLRRAKQALGLSSTPAGPQDMFKAVSSPQSLKARLNLAKSWLECADNMCYAPALRTLIEMHSTEKVPSDIATPQNAARLAASRYTYSSKLDLFDAIFDGRYDQPREVKMVANPLYDTDNAKAYITRAFSALKAWRLFKEYKKLEDKNIGLKTYFYEQTSASHDHSDTVQWIAFQDVFTLWRDEDDVCQELQKYTRTLCDERCWDIYNRQDMLMYSYKRAKA</sequence>
<protein>
    <submittedName>
        <fullName evidence="2">Uncharacterized protein</fullName>
    </submittedName>
</protein>
<dbReference type="Proteomes" id="UP000503462">
    <property type="component" value="Chromosome 4"/>
</dbReference>